<dbReference type="InterPro" id="IPR019410">
    <property type="entry name" value="Methyltransf_16"/>
</dbReference>
<evidence type="ECO:0000313" key="2">
    <source>
        <dbReference type="Proteomes" id="UP000664859"/>
    </source>
</evidence>
<protein>
    <submittedName>
        <fullName evidence="1">Putative methyltransferase-domain-containing protein</fullName>
    </submittedName>
</protein>
<comment type="caution">
    <text evidence="1">The sequence shown here is derived from an EMBL/GenBank/DDBJ whole genome shotgun (WGS) entry which is preliminary data.</text>
</comment>
<dbReference type="InterPro" id="IPR029063">
    <property type="entry name" value="SAM-dependent_MTases_sf"/>
</dbReference>
<reference evidence="1" key="1">
    <citation type="submission" date="2021-02" db="EMBL/GenBank/DDBJ databases">
        <title>First Annotated Genome of the Yellow-green Alga Tribonema minus.</title>
        <authorList>
            <person name="Mahan K.M."/>
        </authorList>
    </citation>
    <scope>NUCLEOTIDE SEQUENCE</scope>
    <source>
        <strain evidence="1">UTEX B ZZ1240</strain>
    </source>
</reference>
<dbReference type="GO" id="GO:0032259">
    <property type="term" value="P:methylation"/>
    <property type="evidence" value="ECO:0007669"/>
    <property type="project" value="UniProtKB-KW"/>
</dbReference>
<dbReference type="Proteomes" id="UP000664859">
    <property type="component" value="Unassembled WGS sequence"/>
</dbReference>
<sequence>GVCLWRCAKALCSFLTSEAGASAVFRATKIRQRSSGMQEEDRGLIELGAGTGACGLLAAKLCGIRTLLTDGEEGALHQLRANVRLNGVEGTTQVQRLAWSDPVANLRHMFGVVLASDCLYPGQSPSDITSFFEMAAKLLTQDADALFLLSYVSRGSWCDAFTRKVLHCAYGTGFRMHCLEPQAKEARGHSVPLILSLTLQAE</sequence>
<feature type="non-terminal residue" evidence="1">
    <location>
        <position position="1"/>
    </location>
</feature>
<keyword evidence="1" id="KW-0489">Methyltransferase</keyword>
<accession>A0A836CN38</accession>
<name>A0A836CN38_9STRA</name>
<gene>
    <name evidence="1" type="ORF">JKP88DRAFT_3123</name>
</gene>
<dbReference type="Gene3D" id="3.40.50.150">
    <property type="entry name" value="Vaccinia Virus protein VP39"/>
    <property type="match status" value="1"/>
</dbReference>
<dbReference type="CDD" id="cd02440">
    <property type="entry name" value="AdoMet_MTases"/>
    <property type="match status" value="1"/>
</dbReference>
<dbReference type="AlphaFoldDB" id="A0A836CN38"/>
<organism evidence="1 2">
    <name type="scientific">Tribonema minus</name>
    <dbReference type="NCBI Taxonomy" id="303371"/>
    <lineage>
        <taxon>Eukaryota</taxon>
        <taxon>Sar</taxon>
        <taxon>Stramenopiles</taxon>
        <taxon>Ochrophyta</taxon>
        <taxon>PX clade</taxon>
        <taxon>Xanthophyceae</taxon>
        <taxon>Tribonematales</taxon>
        <taxon>Tribonemataceae</taxon>
        <taxon>Tribonema</taxon>
    </lineage>
</organism>
<dbReference type="Pfam" id="PF10294">
    <property type="entry name" value="Methyltransf_16"/>
    <property type="match status" value="1"/>
</dbReference>
<keyword evidence="1" id="KW-0808">Transferase</keyword>
<dbReference type="GO" id="GO:0008168">
    <property type="term" value="F:methyltransferase activity"/>
    <property type="evidence" value="ECO:0007669"/>
    <property type="project" value="UniProtKB-KW"/>
</dbReference>
<dbReference type="SUPFAM" id="SSF53335">
    <property type="entry name" value="S-adenosyl-L-methionine-dependent methyltransferases"/>
    <property type="match status" value="1"/>
</dbReference>
<evidence type="ECO:0000313" key="1">
    <source>
        <dbReference type="EMBL" id="KAG5192625.1"/>
    </source>
</evidence>
<dbReference type="EMBL" id="JAFCMP010000003">
    <property type="protein sequence ID" value="KAG5192625.1"/>
    <property type="molecule type" value="Genomic_DNA"/>
</dbReference>
<dbReference type="PANTHER" id="PTHR14614">
    <property type="entry name" value="HEPATOCELLULAR CARCINOMA-ASSOCIATED ANTIGEN"/>
    <property type="match status" value="1"/>
</dbReference>
<proteinExistence type="predicted"/>
<feature type="non-terminal residue" evidence="1">
    <location>
        <position position="202"/>
    </location>
</feature>
<keyword evidence="2" id="KW-1185">Reference proteome</keyword>